<feature type="compositionally biased region" description="Pro residues" evidence="1">
    <location>
        <begin position="26"/>
        <end position="37"/>
    </location>
</feature>
<evidence type="ECO:0000313" key="3">
    <source>
        <dbReference type="Proteomes" id="UP001307849"/>
    </source>
</evidence>
<dbReference type="EMBL" id="JAVHJM010000003">
    <property type="protein sequence ID" value="KAK6517221.1"/>
    <property type="molecule type" value="Genomic_DNA"/>
</dbReference>
<protein>
    <submittedName>
        <fullName evidence="2">Uncharacterized protein</fullName>
    </submittedName>
</protein>
<reference evidence="2 3" key="1">
    <citation type="submission" date="2019-10" db="EMBL/GenBank/DDBJ databases">
        <authorList>
            <person name="Palmer J.M."/>
        </authorList>
    </citation>
    <scope>NUCLEOTIDE SEQUENCE [LARGE SCALE GENOMIC DNA]</scope>
    <source>
        <strain evidence="2 3">TWF506</strain>
    </source>
</reference>
<keyword evidence="3" id="KW-1185">Reference proteome</keyword>
<accession>A0AAN8NSW6</accession>
<proteinExistence type="predicted"/>
<gene>
    <name evidence="2" type="ORF">TWF506_007090</name>
</gene>
<evidence type="ECO:0000256" key="1">
    <source>
        <dbReference type="SAM" id="MobiDB-lite"/>
    </source>
</evidence>
<comment type="caution">
    <text evidence="2">The sequence shown here is derived from an EMBL/GenBank/DDBJ whole genome shotgun (WGS) entry which is preliminary data.</text>
</comment>
<organism evidence="2 3">
    <name type="scientific">Arthrobotrys conoides</name>
    <dbReference type="NCBI Taxonomy" id="74498"/>
    <lineage>
        <taxon>Eukaryota</taxon>
        <taxon>Fungi</taxon>
        <taxon>Dikarya</taxon>
        <taxon>Ascomycota</taxon>
        <taxon>Pezizomycotina</taxon>
        <taxon>Orbiliomycetes</taxon>
        <taxon>Orbiliales</taxon>
        <taxon>Orbiliaceae</taxon>
        <taxon>Arthrobotrys</taxon>
    </lineage>
</organism>
<name>A0AAN8NSW6_9PEZI</name>
<evidence type="ECO:0000313" key="2">
    <source>
        <dbReference type="EMBL" id="KAK6517221.1"/>
    </source>
</evidence>
<dbReference type="Proteomes" id="UP001307849">
    <property type="component" value="Unassembled WGS sequence"/>
</dbReference>
<feature type="region of interest" description="Disordered" evidence="1">
    <location>
        <begin position="1"/>
        <end position="61"/>
    </location>
</feature>
<dbReference type="AlphaFoldDB" id="A0AAN8NSW6"/>
<sequence>MSHRPSDNPAYPHGSFHTPMQSINFAPPPPPLPPPTSPSTSDDPFHFGSFPVHQQHQQHLSDSLIGNDSQQVKRIFRPNPLLQRPEDVRERRRNLILRKLQAQRENRAMQARGGEDEMLRLIYLSEKNRWESSQERVAIAMSSWKSPAPDEYEALHTANTPFASHQDPDMTMAELMADIEEQELQDVISHYQSPDFTQTIQSDRICPGCRSDEILESPTEAVCFNCGISIDR</sequence>